<evidence type="ECO:0000313" key="3">
    <source>
        <dbReference type="Proteomes" id="UP001519460"/>
    </source>
</evidence>
<organism evidence="2 3">
    <name type="scientific">Batillaria attramentaria</name>
    <dbReference type="NCBI Taxonomy" id="370345"/>
    <lineage>
        <taxon>Eukaryota</taxon>
        <taxon>Metazoa</taxon>
        <taxon>Spiralia</taxon>
        <taxon>Lophotrochozoa</taxon>
        <taxon>Mollusca</taxon>
        <taxon>Gastropoda</taxon>
        <taxon>Caenogastropoda</taxon>
        <taxon>Sorbeoconcha</taxon>
        <taxon>Cerithioidea</taxon>
        <taxon>Batillariidae</taxon>
        <taxon>Batillaria</taxon>
    </lineage>
</organism>
<dbReference type="EMBL" id="JACVVK020000014">
    <property type="protein sequence ID" value="KAK7504706.1"/>
    <property type="molecule type" value="Genomic_DNA"/>
</dbReference>
<proteinExistence type="predicted"/>
<keyword evidence="3" id="KW-1185">Reference proteome</keyword>
<feature type="region of interest" description="Disordered" evidence="1">
    <location>
        <begin position="1"/>
        <end position="33"/>
    </location>
</feature>
<accession>A0ABD0M048</accession>
<dbReference type="Proteomes" id="UP001519460">
    <property type="component" value="Unassembled WGS sequence"/>
</dbReference>
<dbReference type="AlphaFoldDB" id="A0ABD0M048"/>
<reference evidence="2 3" key="1">
    <citation type="journal article" date="2023" name="Sci. Data">
        <title>Genome assembly of the Korean intertidal mud-creeper Batillaria attramentaria.</title>
        <authorList>
            <person name="Patra A.K."/>
            <person name="Ho P.T."/>
            <person name="Jun S."/>
            <person name="Lee S.J."/>
            <person name="Kim Y."/>
            <person name="Won Y.J."/>
        </authorList>
    </citation>
    <scope>NUCLEOTIDE SEQUENCE [LARGE SCALE GENOMIC DNA]</scope>
    <source>
        <strain evidence="2">Wonlab-2016</strain>
    </source>
</reference>
<feature type="compositionally biased region" description="Basic and acidic residues" evidence="1">
    <location>
        <begin position="17"/>
        <end position="29"/>
    </location>
</feature>
<name>A0ABD0M048_9CAEN</name>
<comment type="caution">
    <text evidence="2">The sequence shown here is derived from an EMBL/GenBank/DDBJ whole genome shotgun (WGS) entry which is preliminary data.</text>
</comment>
<feature type="non-terminal residue" evidence="2">
    <location>
        <position position="1"/>
    </location>
</feature>
<protein>
    <submittedName>
        <fullName evidence="2">Uncharacterized protein</fullName>
    </submittedName>
</protein>
<evidence type="ECO:0000313" key="2">
    <source>
        <dbReference type="EMBL" id="KAK7504706.1"/>
    </source>
</evidence>
<sequence>YEVTPLPGSLRGYSGHEGVRGRPSDRQLHTDTGLNRLFSDKRSNNVSVKYSTFQMALATAKPP</sequence>
<gene>
    <name evidence="2" type="ORF">BaRGS_00004192</name>
</gene>
<feature type="non-terminal residue" evidence="2">
    <location>
        <position position="63"/>
    </location>
</feature>
<evidence type="ECO:0000256" key="1">
    <source>
        <dbReference type="SAM" id="MobiDB-lite"/>
    </source>
</evidence>